<feature type="compositionally biased region" description="Polar residues" evidence="1">
    <location>
        <begin position="149"/>
        <end position="161"/>
    </location>
</feature>
<evidence type="ECO:0000259" key="2">
    <source>
        <dbReference type="Pfam" id="PF13751"/>
    </source>
</evidence>
<evidence type="ECO:0000256" key="1">
    <source>
        <dbReference type="SAM" id="MobiDB-lite"/>
    </source>
</evidence>
<keyword evidence="4" id="KW-1185">Reference proteome</keyword>
<gene>
    <name evidence="3" type="ORF">GCM10010469_00910</name>
</gene>
<feature type="domain" description="Transposase DDE" evidence="2">
    <location>
        <begin position="4"/>
        <end position="106"/>
    </location>
</feature>
<reference evidence="4" key="1">
    <citation type="journal article" date="2019" name="Int. J. Syst. Evol. Microbiol.">
        <title>The Global Catalogue of Microorganisms (GCM) 10K type strain sequencing project: providing services to taxonomists for standard genome sequencing and annotation.</title>
        <authorList>
            <consortium name="The Broad Institute Genomics Platform"/>
            <consortium name="The Broad Institute Genome Sequencing Center for Infectious Disease"/>
            <person name="Wu L."/>
            <person name="Ma J."/>
        </authorList>
    </citation>
    <scope>NUCLEOTIDE SEQUENCE [LARGE SCALE GENOMIC DNA]</scope>
    <source>
        <strain evidence="4">JCM 9381</strain>
    </source>
</reference>
<protein>
    <recommendedName>
        <fullName evidence="2">Transposase DDE domain-containing protein</fullName>
    </recommendedName>
</protein>
<dbReference type="Proteomes" id="UP001500728">
    <property type="component" value="Unassembled WGS sequence"/>
</dbReference>
<dbReference type="Pfam" id="PF13751">
    <property type="entry name" value="DDE_Tnp_1_6"/>
    <property type="match status" value="1"/>
</dbReference>
<name>A0ABP6QPT4_9ACTN</name>
<sequence length="161" mass="18149">MLRARFPTAACRPCKSREQCTRSNSKGDIGRRITLRPQAEYEAIQQTRAQEDTQEWKEQYAHRAGVEGTISQGVRAFGLRRCRYHGLAKTRLQHQLTAAAMNFHRLNAWWTDWRLAIYGGALHAFHHRRSTTPRSPASATTHSTRSEPGATSSTCSPSACP</sequence>
<feature type="compositionally biased region" description="Low complexity" evidence="1">
    <location>
        <begin position="132"/>
        <end position="143"/>
    </location>
</feature>
<dbReference type="EMBL" id="BAAAUW010000001">
    <property type="protein sequence ID" value="GAA3245658.1"/>
    <property type="molecule type" value="Genomic_DNA"/>
</dbReference>
<evidence type="ECO:0000313" key="3">
    <source>
        <dbReference type="EMBL" id="GAA3245658.1"/>
    </source>
</evidence>
<dbReference type="InterPro" id="IPR025668">
    <property type="entry name" value="Tnp_DDE_dom"/>
</dbReference>
<evidence type="ECO:0000313" key="4">
    <source>
        <dbReference type="Proteomes" id="UP001500728"/>
    </source>
</evidence>
<accession>A0ABP6QPT4</accession>
<feature type="region of interest" description="Disordered" evidence="1">
    <location>
        <begin position="129"/>
        <end position="161"/>
    </location>
</feature>
<comment type="caution">
    <text evidence="3">The sequence shown here is derived from an EMBL/GenBank/DDBJ whole genome shotgun (WGS) entry which is preliminary data.</text>
</comment>
<proteinExistence type="predicted"/>
<organism evidence="3 4">
    <name type="scientific">Streptomyces labedae</name>
    <dbReference type="NCBI Taxonomy" id="285569"/>
    <lineage>
        <taxon>Bacteria</taxon>
        <taxon>Bacillati</taxon>
        <taxon>Actinomycetota</taxon>
        <taxon>Actinomycetes</taxon>
        <taxon>Kitasatosporales</taxon>
        <taxon>Streptomycetaceae</taxon>
        <taxon>Streptomyces</taxon>
    </lineage>
</organism>